<protein>
    <recommendedName>
        <fullName evidence="4">DUF1102 domain-containing protein</fullName>
    </recommendedName>
</protein>
<evidence type="ECO:0000313" key="3">
    <source>
        <dbReference type="Proteomes" id="UP000011689"/>
    </source>
</evidence>
<dbReference type="RefSeq" id="WP_008585674.1">
    <property type="nucleotide sequence ID" value="NZ_AOJO01000056.1"/>
</dbReference>
<dbReference type="PROSITE" id="PS51318">
    <property type="entry name" value="TAT"/>
    <property type="match status" value="1"/>
</dbReference>
<dbReference type="Proteomes" id="UP000011689">
    <property type="component" value="Unassembled WGS sequence"/>
</dbReference>
<accession>M0F5Z4</accession>
<feature type="region of interest" description="Disordered" evidence="1">
    <location>
        <begin position="193"/>
        <end position="228"/>
    </location>
</feature>
<sequence length="228" mass="23366">MKLNRRSVLGAIGLAGVGTGAAFGSGAFSSTTAERAVEVNVFGAGDGPDGVVQDPSDDTEEEIADTITSNSVDVLVDTSDDDVTVRDSGGTDYDYDPESDNPGTASLFPSNTGTYDVGNEYVSLVANDVTVVFGNNGGLPPNATLGYDDLFTFVPNAGDSSSNFDVTFGSSDSPGDVLTKVDGKDVTTRAVVSVASGSSSSTNSVDAEVETTTTSPESERLDIQIEEQ</sequence>
<reference evidence="2 3" key="1">
    <citation type="journal article" date="2014" name="PLoS Genet.">
        <title>Phylogenetically driven sequencing of extremely halophilic archaea reveals strategies for static and dynamic osmo-response.</title>
        <authorList>
            <person name="Becker E.A."/>
            <person name="Seitzer P.M."/>
            <person name="Tritt A."/>
            <person name="Larsen D."/>
            <person name="Krusor M."/>
            <person name="Yao A.I."/>
            <person name="Wu D."/>
            <person name="Madern D."/>
            <person name="Eisen J.A."/>
            <person name="Darling A.E."/>
            <person name="Facciotti M.T."/>
        </authorList>
    </citation>
    <scope>NUCLEOTIDE SEQUENCE [LARGE SCALE GENOMIC DNA]</scope>
    <source>
        <strain evidence="2 3">ATCC 700873</strain>
    </source>
</reference>
<comment type="caution">
    <text evidence="2">The sequence shown here is derived from an EMBL/GenBank/DDBJ whole genome shotgun (WGS) entry which is preliminary data.</text>
</comment>
<keyword evidence="3" id="KW-1185">Reference proteome</keyword>
<dbReference type="OrthoDB" id="293186at2157"/>
<dbReference type="EMBL" id="AOJO01000056">
    <property type="protein sequence ID" value="ELZ54024.1"/>
    <property type="molecule type" value="Genomic_DNA"/>
</dbReference>
<feature type="compositionally biased region" description="Basic and acidic residues" evidence="1">
    <location>
        <begin position="217"/>
        <end position="228"/>
    </location>
</feature>
<dbReference type="PATRIC" id="fig|1227481.4.peg.2420"/>
<feature type="region of interest" description="Disordered" evidence="1">
    <location>
        <begin position="78"/>
        <end position="102"/>
    </location>
</feature>
<dbReference type="STRING" id="1227481.C467_12252"/>
<gene>
    <name evidence="2" type="ORF">C467_12252</name>
</gene>
<evidence type="ECO:0000313" key="2">
    <source>
        <dbReference type="EMBL" id="ELZ54024.1"/>
    </source>
</evidence>
<dbReference type="AlphaFoldDB" id="M0F5Z4"/>
<proteinExistence type="predicted"/>
<organism evidence="2 3">
    <name type="scientific">Halorubrum hochstenium ATCC 700873</name>
    <dbReference type="NCBI Taxonomy" id="1227481"/>
    <lineage>
        <taxon>Archaea</taxon>
        <taxon>Methanobacteriati</taxon>
        <taxon>Methanobacteriota</taxon>
        <taxon>Stenosarchaea group</taxon>
        <taxon>Halobacteria</taxon>
        <taxon>Halobacteriales</taxon>
        <taxon>Haloferacaceae</taxon>
        <taxon>Halorubrum</taxon>
    </lineage>
</organism>
<evidence type="ECO:0008006" key="4">
    <source>
        <dbReference type="Google" id="ProtNLM"/>
    </source>
</evidence>
<dbReference type="InterPro" id="IPR006311">
    <property type="entry name" value="TAT_signal"/>
</dbReference>
<evidence type="ECO:0000256" key="1">
    <source>
        <dbReference type="SAM" id="MobiDB-lite"/>
    </source>
</evidence>
<feature type="compositionally biased region" description="Low complexity" evidence="1">
    <location>
        <begin position="193"/>
        <end position="216"/>
    </location>
</feature>
<dbReference type="GeneID" id="72714399"/>
<name>M0F5Z4_9EURY</name>